<proteinExistence type="predicted"/>
<evidence type="ECO:0000313" key="2">
    <source>
        <dbReference type="Proteomes" id="UP000663874"/>
    </source>
</evidence>
<accession>A0A820IMW5</accession>
<sequence length="17" mass="1938">MSNSPLLDLLFNTTIKM</sequence>
<dbReference type="EMBL" id="CAJOBE010036656">
    <property type="protein sequence ID" value="CAF4311692.1"/>
    <property type="molecule type" value="Genomic_DNA"/>
</dbReference>
<gene>
    <name evidence="1" type="ORF">FNK824_LOCUS41020</name>
</gene>
<comment type="caution">
    <text evidence="1">The sequence shown here is derived from an EMBL/GenBank/DDBJ whole genome shotgun (WGS) entry which is preliminary data.</text>
</comment>
<feature type="non-terminal residue" evidence="1">
    <location>
        <position position="17"/>
    </location>
</feature>
<protein>
    <submittedName>
        <fullName evidence="1">Uncharacterized protein</fullName>
    </submittedName>
</protein>
<dbReference type="AlphaFoldDB" id="A0A820IMW5"/>
<dbReference type="Proteomes" id="UP000663874">
    <property type="component" value="Unassembled WGS sequence"/>
</dbReference>
<feature type="non-terminal residue" evidence="1">
    <location>
        <position position="1"/>
    </location>
</feature>
<name>A0A820IMW5_9BILA</name>
<reference evidence="1" key="1">
    <citation type="submission" date="2021-02" db="EMBL/GenBank/DDBJ databases">
        <authorList>
            <person name="Nowell W R."/>
        </authorList>
    </citation>
    <scope>NUCLEOTIDE SEQUENCE</scope>
</reference>
<evidence type="ECO:0000313" key="1">
    <source>
        <dbReference type="EMBL" id="CAF4311692.1"/>
    </source>
</evidence>
<organism evidence="1 2">
    <name type="scientific">Rotaria sordida</name>
    <dbReference type="NCBI Taxonomy" id="392033"/>
    <lineage>
        <taxon>Eukaryota</taxon>
        <taxon>Metazoa</taxon>
        <taxon>Spiralia</taxon>
        <taxon>Gnathifera</taxon>
        <taxon>Rotifera</taxon>
        <taxon>Eurotatoria</taxon>
        <taxon>Bdelloidea</taxon>
        <taxon>Philodinida</taxon>
        <taxon>Philodinidae</taxon>
        <taxon>Rotaria</taxon>
    </lineage>
</organism>